<dbReference type="RefSeq" id="XP_060416413.1">
    <property type="nucleotide sequence ID" value="XM_060554251.1"/>
</dbReference>
<feature type="binding site" evidence="4">
    <location>
        <position position="235"/>
    </location>
    <ligand>
        <name>Zn(2+)</name>
        <dbReference type="ChEBI" id="CHEBI:29105"/>
    </ligand>
</feature>
<dbReference type="SUPFAM" id="SSF52467">
    <property type="entry name" value="DHS-like NAD/FAD-binding domain"/>
    <property type="match status" value="1"/>
</dbReference>
<evidence type="ECO:0000256" key="1">
    <source>
        <dbReference type="ARBA" id="ARBA00006924"/>
    </source>
</evidence>
<evidence type="ECO:0000256" key="3">
    <source>
        <dbReference type="ARBA" id="ARBA00023027"/>
    </source>
</evidence>
<feature type="active site" description="Proton acceptor" evidence="4">
    <location>
        <position position="155"/>
    </location>
</feature>
<dbReference type="InterPro" id="IPR026590">
    <property type="entry name" value="Ssirtuin_cat_dom"/>
</dbReference>
<dbReference type="PANTHER" id="PTHR47651:SF17">
    <property type="entry name" value="DEACETYLASE SIRTUIN-TYPE DOMAIN-CONTAINING PROTEIN"/>
    <property type="match status" value="1"/>
</dbReference>
<feature type="binding site" evidence="4">
    <location>
        <position position="166"/>
    </location>
    <ligand>
        <name>Zn(2+)</name>
        <dbReference type="ChEBI" id="CHEBI:29105"/>
    </ligand>
</feature>
<dbReference type="GO" id="GO:0046872">
    <property type="term" value="F:metal ion binding"/>
    <property type="evidence" value="ECO:0007669"/>
    <property type="project" value="UniProtKB-KW"/>
</dbReference>
<dbReference type="GeneID" id="85438491"/>
<evidence type="ECO:0000313" key="6">
    <source>
        <dbReference type="EMBL" id="KAK1595366.1"/>
    </source>
</evidence>
<dbReference type="Proteomes" id="UP001230504">
    <property type="component" value="Unassembled WGS sequence"/>
</dbReference>
<dbReference type="AlphaFoldDB" id="A0AAD8Q3P3"/>
<keyword evidence="7" id="KW-1185">Reference proteome</keyword>
<feature type="domain" description="Deacetylase sirtuin-type" evidence="5">
    <location>
        <begin position="20"/>
        <end position="373"/>
    </location>
</feature>
<dbReference type="InterPro" id="IPR003000">
    <property type="entry name" value="Sirtuin"/>
</dbReference>
<comment type="caution">
    <text evidence="6">The sequence shown here is derived from an EMBL/GenBank/DDBJ whole genome shotgun (WGS) entry which is preliminary data.</text>
</comment>
<protein>
    <submittedName>
        <fullName evidence="6">Sir2 family protein</fullName>
    </submittedName>
</protein>
<gene>
    <name evidence="6" type="ORF">LY79DRAFT_511314</name>
</gene>
<evidence type="ECO:0000313" key="7">
    <source>
        <dbReference type="Proteomes" id="UP001230504"/>
    </source>
</evidence>
<name>A0AAD8Q3P3_9PEZI</name>
<dbReference type="InterPro" id="IPR026591">
    <property type="entry name" value="Sirtuin_cat_small_dom_sf"/>
</dbReference>
<reference evidence="6" key="1">
    <citation type="submission" date="2021-06" db="EMBL/GenBank/DDBJ databases">
        <title>Comparative genomics, transcriptomics and evolutionary studies reveal genomic signatures of adaptation to plant cell wall in hemibiotrophic fungi.</title>
        <authorList>
            <consortium name="DOE Joint Genome Institute"/>
            <person name="Baroncelli R."/>
            <person name="Diaz J.F."/>
            <person name="Benocci T."/>
            <person name="Peng M."/>
            <person name="Battaglia E."/>
            <person name="Haridas S."/>
            <person name="Andreopoulos W."/>
            <person name="Labutti K."/>
            <person name="Pangilinan J."/>
            <person name="Floch G.L."/>
            <person name="Makela M.R."/>
            <person name="Henrissat B."/>
            <person name="Grigoriev I.V."/>
            <person name="Crouch J.A."/>
            <person name="De Vries R.P."/>
            <person name="Sukno S.A."/>
            <person name="Thon M.R."/>
        </authorList>
    </citation>
    <scope>NUCLEOTIDE SEQUENCE</scope>
    <source>
        <strain evidence="6">CBS 125086</strain>
    </source>
</reference>
<sequence length="397" mass="43062">MRKPLMRIPYTELLAPPTVRPSNANTIPGAVAALENFFTAPPPKGLPRSTVVLTGAGLSVSSGLPDYRGVNGTYRVNKTYRPIYYHEFLANHEARKRYWARSFLGWTSLHKASPNHGHYAIRDLGQLGLVRSVVTQNVDSFHSRAHPDIPTLELHGYLRSTVCVTCRNEYPRDVFQEELARLNPAWAAFLIEALASGALDTESPAERKAKGIRTNPDGDVDLPGAPYTTFRYPACPHCLAKPPSTLEGTRHVIEVDHDGAWKPTSSGGILKPAVVMFGESIADQVKTAAEEAIDGAGRLLILGTSLATYSAWRLAKRALDRGMPIAVVNTGGVRGEDQISAALDPDPTGALGVRTEVSTDIVLPALVERLQQLPEMASGLNRMTLGENPGVFNDMLS</sequence>
<dbReference type="GO" id="GO:0070403">
    <property type="term" value="F:NAD+ binding"/>
    <property type="evidence" value="ECO:0007669"/>
    <property type="project" value="InterPro"/>
</dbReference>
<dbReference type="PROSITE" id="PS50305">
    <property type="entry name" value="SIRTUIN"/>
    <property type="match status" value="1"/>
</dbReference>
<accession>A0AAD8Q3P3</accession>
<comment type="similarity">
    <text evidence="1">Belongs to the sirtuin family. Class I subfamily.</text>
</comment>
<dbReference type="InterPro" id="IPR029035">
    <property type="entry name" value="DHS-like_NAD/FAD-binding_dom"/>
</dbReference>
<dbReference type="PANTHER" id="PTHR47651">
    <property type="entry name" value="NAD-DEPENDENT HISTONE DEACETYLASE HST4"/>
    <property type="match status" value="1"/>
</dbReference>
<dbReference type="Gene3D" id="3.30.1600.10">
    <property type="entry name" value="SIR2/SIRT2 'Small Domain"/>
    <property type="match status" value="1"/>
</dbReference>
<evidence type="ECO:0000256" key="2">
    <source>
        <dbReference type="ARBA" id="ARBA00022679"/>
    </source>
</evidence>
<organism evidence="6 7">
    <name type="scientific">Colletotrichum navitas</name>
    <dbReference type="NCBI Taxonomy" id="681940"/>
    <lineage>
        <taxon>Eukaryota</taxon>
        <taxon>Fungi</taxon>
        <taxon>Dikarya</taxon>
        <taxon>Ascomycota</taxon>
        <taxon>Pezizomycotina</taxon>
        <taxon>Sordariomycetes</taxon>
        <taxon>Hypocreomycetidae</taxon>
        <taxon>Glomerellales</taxon>
        <taxon>Glomerellaceae</taxon>
        <taxon>Colletotrichum</taxon>
        <taxon>Colletotrichum graminicola species complex</taxon>
    </lineage>
</organism>
<keyword evidence="2" id="KW-0808">Transferase</keyword>
<feature type="binding site" evidence="4">
    <location>
        <position position="238"/>
    </location>
    <ligand>
        <name>Zn(2+)</name>
        <dbReference type="ChEBI" id="CHEBI:29105"/>
    </ligand>
</feature>
<dbReference type="GO" id="GO:0016740">
    <property type="term" value="F:transferase activity"/>
    <property type="evidence" value="ECO:0007669"/>
    <property type="project" value="UniProtKB-KW"/>
</dbReference>
<keyword evidence="3" id="KW-0520">NAD</keyword>
<dbReference type="Pfam" id="PF02146">
    <property type="entry name" value="SIR2"/>
    <property type="match status" value="1"/>
</dbReference>
<keyword evidence="4" id="KW-0479">Metal-binding</keyword>
<dbReference type="EMBL" id="JAHLJV010000016">
    <property type="protein sequence ID" value="KAK1595366.1"/>
    <property type="molecule type" value="Genomic_DNA"/>
</dbReference>
<evidence type="ECO:0000256" key="4">
    <source>
        <dbReference type="PROSITE-ProRule" id="PRU00236"/>
    </source>
</evidence>
<proteinExistence type="inferred from homology"/>
<evidence type="ECO:0000259" key="5">
    <source>
        <dbReference type="PROSITE" id="PS50305"/>
    </source>
</evidence>
<dbReference type="Gene3D" id="3.40.50.1220">
    <property type="entry name" value="TPP-binding domain"/>
    <property type="match status" value="1"/>
</dbReference>
<keyword evidence="4" id="KW-0862">Zinc</keyword>
<feature type="binding site" evidence="4">
    <location>
        <position position="163"/>
    </location>
    <ligand>
        <name>Zn(2+)</name>
        <dbReference type="ChEBI" id="CHEBI:29105"/>
    </ligand>
</feature>